<feature type="chain" id="PRO_5046502754" evidence="1">
    <location>
        <begin position="25"/>
        <end position="298"/>
    </location>
</feature>
<keyword evidence="4" id="KW-1185">Reference proteome</keyword>
<dbReference type="EMBL" id="JBCLYO010000003">
    <property type="protein sequence ID" value="KAL0091615.1"/>
    <property type="molecule type" value="Genomic_DNA"/>
</dbReference>
<dbReference type="InterPro" id="IPR048958">
    <property type="entry name" value="Polysacc_lyase_14"/>
</dbReference>
<organism evidence="3 4">
    <name type="scientific">Phycomyces blakesleeanus</name>
    <dbReference type="NCBI Taxonomy" id="4837"/>
    <lineage>
        <taxon>Eukaryota</taxon>
        <taxon>Fungi</taxon>
        <taxon>Fungi incertae sedis</taxon>
        <taxon>Mucoromycota</taxon>
        <taxon>Mucoromycotina</taxon>
        <taxon>Mucoromycetes</taxon>
        <taxon>Mucorales</taxon>
        <taxon>Phycomycetaceae</taxon>
        <taxon>Phycomyces</taxon>
    </lineage>
</organism>
<evidence type="ECO:0000256" key="1">
    <source>
        <dbReference type="SAM" id="SignalP"/>
    </source>
</evidence>
<proteinExistence type="predicted"/>
<dbReference type="PANTHER" id="PTHR40124:SF1">
    <property type="entry name" value="DISAGGREGATASE RELATED REPEAT PROTEIN"/>
    <property type="match status" value="1"/>
</dbReference>
<feature type="signal peptide" evidence="1">
    <location>
        <begin position="1"/>
        <end position="24"/>
    </location>
</feature>
<keyword evidence="3" id="KW-0456">Lyase</keyword>
<comment type="caution">
    <text evidence="3">The sequence shown here is derived from an EMBL/GenBank/DDBJ whole genome shotgun (WGS) entry which is preliminary data.</text>
</comment>
<accession>A0ABR3B6C5</accession>
<protein>
    <submittedName>
        <fullName evidence="3">Polysaccharide lyase family 14 protein</fullName>
    </submittedName>
</protein>
<name>A0ABR3B6C5_PHYBL</name>
<evidence type="ECO:0000313" key="3">
    <source>
        <dbReference type="EMBL" id="KAL0091615.1"/>
    </source>
</evidence>
<reference evidence="3 4" key="1">
    <citation type="submission" date="2024-04" db="EMBL/GenBank/DDBJ databases">
        <title>Symmetric and asymmetric DNA N6-adenine methylation regulates different biological responses in Mucorales.</title>
        <authorList>
            <consortium name="Lawrence Berkeley National Laboratory"/>
            <person name="Lax C."/>
            <person name="Mondo S.J."/>
            <person name="Osorio-Concepcion M."/>
            <person name="Muszewska A."/>
            <person name="Corrochano-Luque M."/>
            <person name="Gutierrez G."/>
            <person name="Riley R."/>
            <person name="Lipzen A."/>
            <person name="Guo J."/>
            <person name="Hundley H."/>
            <person name="Amirebrahimi M."/>
            <person name="Ng V."/>
            <person name="Lorenzo-Gutierrez D."/>
            <person name="Binder U."/>
            <person name="Yang J."/>
            <person name="Song Y."/>
            <person name="Canovas D."/>
            <person name="Navarro E."/>
            <person name="Freitag M."/>
            <person name="Gabaldon T."/>
            <person name="Grigoriev I.V."/>
            <person name="Corrochano L.M."/>
            <person name="Nicolas F.E."/>
            <person name="Garre V."/>
        </authorList>
    </citation>
    <scope>NUCLEOTIDE SEQUENCE [LARGE SCALE GENOMIC DNA]</scope>
    <source>
        <strain evidence="3 4">L51</strain>
    </source>
</reference>
<dbReference type="Pfam" id="PF21294">
    <property type="entry name" value="Polysacc_lyase_14"/>
    <property type="match status" value="1"/>
</dbReference>
<dbReference type="Proteomes" id="UP001448207">
    <property type="component" value="Unassembled WGS sequence"/>
</dbReference>
<evidence type="ECO:0000259" key="2">
    <source>
        <dbReference type="Pfam" id="PF21294"/>
    </source>
</evidence>
<feature type="domain" description="Polysaccharide lyase 14" evidence="2">
    <location>
        <begin position="83"/>
        <end position="292"/>
    </location>
</feature>
<evidence type="ECO:0000313" key="4">
    <source>
        <dbReference type="Proteomes" id="UP001448207"/>
    </source>
</evidence>
<keyword evidence="1" id="KW-0732">Signal</keyword>
<dbReference type="Gene3D" id="2.60.120.200">
    <property type="match status" value="1"/>
</dbReference>
<gene>
    <name evidence="3" type="ORF">J3Q64DRAFT_1819309</name>
</gene>
<dbReference type="GO" id="GO:0016829">
    <property type="term" value="F:lyase activity"/>
    <property type="evidence" value="ECO:0007669"/>
    <property type="project" value="UniProtKB-KW"/>
</dbReference>
<sequence length="298" mass="33882">MHSFILWSFSVFILLQAMLSTVVADDSQEWEFENWDDYAHDSLAPKSRWLRAWGVPEKHGWSWPQHITSKTSNYAVVSDPADSDGSKVLRVTYPKGSRNPQYFPQGGIGFYAQPIEIDDTVQTVILEYQVYFSKKFNFMKGGKLPGIFGGSGQCSGGTNSRTCFSTRFMWRRGGAGEVYSYIPESKQRPGLCEEEGNICDPHYGYSLGRGNWRFKTGVWTTVRQSITLNTPGELDGHINVDVNGERVYSEERMAFRESRTGQNMGIVFQSFFGGSDESWESPKKQHTYYKGFIFETST</sequence>
<dbReference type="PANTHER" id="PTHR40124">
    <property type="match status" value="1"/>
</dbReference>